<keyword evidence="4" id="KW-1185">Reference proteome</keyword>
<dbReference type="GO" id="GO:0003700">
    <property type="term" value="F:DNA-binding transcription factor activity"/>
    <property type="evidence" value="ECO:0007669"/>
    <property type="project" value="InterPro"/>
</dbReference>
<proteinExistence type="predicted"/>
<dbReference type="Gene3D" id="1.20.5.170">
    <property type="match status" value="1"/>
</dbReference>
<gene>
    <name evidence="3" type="ORF">L207DRAFT_438098</name>
</gene>
<evidence type="ECO:0000313" key="3">
    <source>
        <dbReference type="EMBL" id="PMD33581.1"/>
    </source>
</evidence>
<dbReference type="SUPFAM" id="SSF57959">
    <property type="entry name" value="Leucine zipper domain"/>
    <property type="match status" value="1"/>
</dbReference>
<sequence>MASNSHSHAAEPGIRPKSKSVTAQHTLERVRNNQRRHRARRRDYIAVLEQKLSLAEQSVTALRDQVDALQAELAQFRNQVGQTASGCPVLPDQLRSNDGGRSPAPPPSPQEIGFQAFGLLPDVADLGILTLSTPLPIQRQLSDDLSVELGLDVISPHARPEDVDEPTEFDIPRALLPLAQPPNYPSETLRRSSSCSASDLALQTTDYQLTGGIRTLLSATATPDPATTTTGTCCSKARSSKPDDNKTDEHAVVLSRENSPLLPAYVVQPATGAYYGYNTEGESTMLCAEAYLLIAQQNFKGVSQKDVATWLWHGFRKSVRRDEGCRVKTDLLFSLLTFISDV</sequence>
<evidence type="ECO:0000256" key="2">
    <source>
        <dbReference type="SAM" id="MobiDB-lite"/>
    </source>
</evidence>
<feature type="region of interest" description="Disordered" evidence="2">
    <location>
        <begin position="224"/>
        <end position="247"/>
    </location>
</feature>
<protein>
    <recommendedName>
        <fullName evidence="5">BZIP domain-containing protein</fullName>
    </recommendedName>
</protein>
<dbReference type="Proteomes" id="UP000235786">
    <property type="component" value="Unassembled WGS sequence"/>
</dbReference>
<dbReference type="PANTHER" id="PTHR42070">
    <property type="entry name" value="FILAMENT ASSOCIATED PROTEIN, PUTATIVE (AFU_ORTHOLOGUE AFUA_8G06630)-RELATED"/>
    <property type="match status" value="1"/>
</dbReference>
<accession>A0A2J6R4Y1</accession>
<keyword evidence="1" id="KW-0175">Coiled coil</keyword>
<feature type="coiled-coil region" evidence="1">
    <location>
        <begin position="45"/>
        <end position="79"/>
    </location>
</feature>
<feature type="region of interest" description="Disordered" evidence="2">
    <location>
        <begin position="84"/>
        <end position="109"/>
    </location>
</feature>
<organism evidence="3 4">
    <name type="scientific">Hyaloscypha variabilis (strain UAMH 11265 / GT02V1 / F)</name>
    <name type="common">Meliniomyces variabilis</name>
    <dbReference type="NCBI Taxonomy" id="1149755"/>
    <lineage>
        <taxon>Eukaryota</taxon>
        <taxon>Fungi</taxon>
        <taxon>Dikarya</taxon>
        <taxon>Ascomycota</taxon>
        <taxon>Pezizomycotina</taxon>
        <taxon>Leotiomycetes</taxon>
        <taxon>Helotiales</taxon>
        <taxon>Hyaloscyphaceae</taxon>
        <taxon>Hyaloscypha</taxon>
        <taxon>Hyaloscypha variabilis</taxon>
    </lineage>
</organism>
<evidence type="ECO:0008006" key="5">
    <source>
        <dbReference type="Google" id="ProtNLM"/>
    </source>
</evidence>
<evidence type="ECO:0000313" key="4">
    <source>
        <dbReference type="Proteomes" id="UP000235786"/>
    </source>
</evidence>
<dbReference type="EMBL" id="KZ613955">
    <property type="protein sequence ID" value="PMD33581.1"/>
    <property type="molecule type" value="Genomic_DNA"/>
</dbReference>
<reference evidence="3 4" key="1">
    <citation type="submission" date="2016-04" db="EMBL/GenBank/DDBJ databases">
        <title>A degradative enzymes factory behind the ericoid mycorrhizal symbiosis.</title>
        <authorList>
            <consortium name="DOE Joint Genome Institute"/>
            <person name="Martino E."/>
            <person name="Morin E."/>
            <person name="Grelet G."/>
            <person name="Kuo A."/>
            <person name="Kohler A."/>
            <person name="Daghino S."/>
            <person name="Barry K."/>
            <person name="Choi C."/>
            <person name="Cichocki N."/>
            <person name="Clum A."/>
            <person name="Copeland A."/>
            <person name="Hainaut M."/>
            <person name="Haridas S."/>
            <person name="Labutti K."/>
            <person name="Lindquist E."/>
            <person name="Lipzen A."/>
            <person name="Khouja H.-R."/>
            <person name="Murat C."/>
            <person name="Ohm R."/>
            <person name="Olson A."/>
            <person name="Spatafora J."/>
            <person name="Veneault-Fourrey C."/>
            <person name="Henrissat B."/>
            <person name="Grigoriev I."/>
            <person name="Martin F."/>
            <person name="Perotto S."/>
        </authorList>
    </citation>
    <scope>NUCLEOTIDE SEQUENCE [LARGE SCALE GENOMIC DNA]</scope>
    <source>
        <strain evidence="3 4">F</strain>
    </source>
</reference>
<name>A0A2J6R4Y1_HYAVF</name>
<dbReference type="PANTHER" id="PTHR42070:SF1">
    <property type="entry name" value="FILAMENT ASSOCIATED PROTEIN, PUTATIVE (AFU_ORTHOLOGUE AFUA_8G06630)-RELATED"/>
    <property type="match status" value="1"/>
</dbReference>
<feature type="region of interest" description="Disordered" evidence="2">
    <location>
        <begin position="1"/>
        <end position="38"/>
    </location>
</feature>
<dbReference type="InterPro" id="IPR046347">
    <property type="entry name" value="bZIP_sf"/>
</dbReference>
<evidence type="ECO:0000256" key="1">
    <source>
        <dbReference type="SAM" id="Coils"/>
    </source>
</evidence>
<feature type="compositionally biased region" description="Low complexity" evidence="2">
    <location>
        <begin position="224"/>
        <end position="235"/>
    </location>
</feature>
<dbReference type="STRING" id="1149755.A0A2J6R4Y1"/>
<dbReference type="OrthoDB" id="4505928at2759"/>
<dbReference type="AlphaFoldDB" id="A0A2J6R4Y1"/>